<reference evidence="8" key="2">
    <citation type="journal article" date="2021" name="PeerJ">
        <title>Extensive microbial diversity within the chicken gut microbiome revealed by metagenomics and culture.</title>
        <authorList>
            <person name="Gilroy R."/>
            <person name="Ravi A."/>
            <person name="Getino M."/>
            <person name="Pursley I."/>
            <person name="Horton D.L."/>
            <person name="Alikhan N.F."/>
            <person name="Baker D."/>
            <person name="Gharbi K."/>
            <person name="Hall N."/>
            <person name="Watson M."/>
            <person name="Adriaenssens E.M."/>
            <person name="Foster-Nyarko E."/>
            <person name="Jarju S."/>
            <person name="Secka A."/>
            <person name="Antonio M."/>
            <person name="Oren A."/>
            <person name="Chaudhuri R.R."/>
            <person name="La Ragione R."/>
            <person name="Hildebrand F."/>
            <person name="Pallen M.J."/>
        </authorList>
    </citation>
    <scope>NUCLEOTIDE SEQUENCE</scope>
    <source>
        <strain evidence="8">517</strain>
    </source>
</reference>
<dbReference type="GO" id="GO:0006145">
    <property type="term" value="P:purine nucleobase catabolic process"/>
    <property type="evidence" value="ECO:0007669"/>
    <property type="project" value="TreeGrafter"/>
</dbReference>
<dbReference type="InterPro" id="IPR006680">
    <property type="entry name" value="Amidohydro-rel"/>
</dbReference>
<evidence type="ECO:0000256" key="1">
    <source>
        <dbReference type="ARBA" id="ARBA00001947"/>
    </source>
</evidence>
<dbReference type="InterPro" id="IPR002195">
    <property type="entry name" value="Dihydroorotase_CS"/>
</dbReference>
<dbReference type="NCBIfam" id="TIGR00857">
    <property type="entry name" value="pyrC_multi"/>
    <property type="match status" value="1"/>
</dbReference>
<dbReference type="GO" id="GO:0004151">
    <property type="term" value="F:dihydroorotase activity"/>
    <property type="evidence" value="ECO:0007669"/>
    <property type="project" value="InterPro"/>
</dbReference>
<dbReference type="PROSITE" id="PS00482">
    <property type="entry name" value="DIHYDROOROTASE_1"/>
    <property type="match status" value="1"/>
</dbReference>
<keyword evidence="4" id="KW-0479">Metal-binding</keyword>
<evidence type="ECO:0000256" key="5">
    <source>
        <dbReference type="ARBA" id="ARBA00022801"/>
    </source>
</evidence>
<dbReference type="PROSITE" id="PS00483">
    <property type="entry name" value="DIHYDROOROTASE_2"/>
    <property type="match status" value="1"/>
</dbReference>
<dbReference type="GO" id="GO:0046872">
    <property type="term" value="F:metal ion binding"/>
    <property type="evidence" value="ECO:0007669"/>
    <property type="project" value="UniProtKB-KW"/>
</dbReference>
<dbReference type="InterPro" id="IPR050138">
    <property type="entry name" value="DHOase/Allantoinase_Hydrolase"/>
</dbReference>
<dbReference type="SUPFAM" id="SSF51556">
    <property type="entry name" value="Metallo-dependent hydrolases"/>
    <property type="match status" value="1"/>
</dbReference>
<feature type="domain" description="Amidohydrolase-related" evidence="7">
    <location>
        <begin position="49"/>
        <end position="398"/>
    </location>
</feature>
<dbReference type="GO" id="GO:0005737">
    <property type="term" value="C:cytoplasm"/>
    <property type="evidence" value="ECO:0007669"/>
    <property type="project" value="TreeGrafter"/>
</dbReference>
<dbReference type="InterPro" id="IPR032466">
    <property type="entry name" value="Metal_Hydrolase"/>
</dbReference>
<evidence type="ECO:0000256" key="6">
    <source>
        <dbReference type="ARBA" id="ARBA00022975"/>
    </source>
</evidence>
<protein>
    <submittedName>
        <fullName evidence="8">Dihydroorotase</fullName>
    </submittedName>
</protein>
<dbReference type="InterPro" id="IPR004722">
    <property type="entry name" value="DHOase"/>
</dbReference>
<comment type="function">
    <text evidence="2">Catalyzes the reversible cyclization of carbamoyl aspartate to dihydroorotate.</text>
</comment>
<comment type="similarity">
    <text evidence="3">Belongs to the metallo-dependent hydrolases superfamily. DHOase family. Class I DHOase subfamily.</text>
</comment>
<dbReference type="Pfam" id="PF01979">
    <property type="entry name" value="Amidohydro_1"/>
    <property type="match status" value="1"/>
</dbReference>
<evidence type="ECO:0000259" key="7">
    <source>
        <dbReference type="Pfam" id="PF01979"/>
    </source>
</evidence>
<sequence length="407" mass="44593">MKKILFNARILSDDGELKRADISVENGIITSLCAAEDANAEAYDLRGAFVMPGAVDVHAHLREPGFEYKETVLSGTLSAAKGGITALMAMPNLDPVPDSGEHLKAETDIIGRDAVVAVYPFGAVTVGEKGKELADMEGLAPYVKAFSDDGRGVNDLNLLKKAMLIAKKYDKIIASHAEKEGYGVSPEAEIYAVEAELELVKETGCKYHFCHLSTAKSWAMVREAKRAGLDVTAEATPHHLFLNERFAPREGNFKMNPPLRSYEDMRATVTAVLDGTADMIATDHAPHSKEEKSDYDSAPNGIIGFETMLPSVYTGLVRTGRISFKRFVELVSYNPAKRFSLPVNRIARGERADLVALDIDNPRIYTAEEILSKSANSPFIGAEFYGFPILTLKDGETVYKDINLRRI</sequence>
<dbReference type="Gene3D" id="2.30.40.10">
    <property type="entry name" value="Urease, subunit C, domain 1"/>
    <property type="match status" value="1"/>
</dbReference>
<dbReference type="GO" id="GO:0004038">
    <property type="term" value="F:allantoinase activity"/>
    <property type="evidence" value="ECO:0007669"/>
    <property type="project" value="TreeGrafter"/>
</dbReference>
<dbReference type="Gene3D" id="3.20.20.140">
    <property type="entry name" value="Metal-dependent hydrolases"/>
    <property type="match status" value="1"/>
</dbReference>
<dbReference type="SUPFAM" id="SSF51338">
    <property type="entry name" value="Composite domain of metallo-dependent hydrolases"/>
    <property type="match status" value="1"/>
</dbReference>
<accession>A0A940IDH1</accession>
<evidence type="ECO:0000313" key="8">
    <source>
        <dbReference type="EMBL" id="MBO8424197.1"/>
    </source>
</evidence>
<dbReference type="CDD" id="cd01317">
    <property type="entry name" value="DHOase_IIa"/>
    <property type="match status" value="1"/>
</dbReference>
<dbReference type="Proteomes" id="UP000727857">
    <property type="component" value="Unassembled WGS sequence"/>
</dbReference>
<keyword evidence="6" id="KW-0665">Pyrimidine biosynthesis</keyword>
<gene>
    <name evidence="8" type="ORF">IAB16_04195</name>
</gene>
<dbReference type="InterPro" id="IPR011059">
    <property type="entry name" value="Metal-dep_hydrolase_composite"/>
</dbReference>
<reference evidence="8" key="1">
    <citation type="submission" date="2020-10" db="EMBL/GenBank/DDBJ databases">
        <authorList>
            <person name="Gilroy R."/>
        </authorList>
    </citation>
    <scope>NUCLEOTIDE SEQUENCE</scope>
    <source>
        <strain evidence="8">517</strain>
    </source>
</reference>
<evidence type="ECO:0000256" key="4">
    <source>
        <dbReference type="ARBA" id="ARBA00022723"/>
    </source>
</evidence>
<organism evidence="8 9">
    <name type="scientific">Candidatus Stercoripulliclostridium pullicola</name>
    <dbReference type="NCBI Taxonomy" id="2840953"/>
    <lineage>
        <taxon>Bacteria</taxon>
        <taxon>Bacillati</taxon>
        <taxon>Bacillota</taxon>
        <taxon>Clostridia</taxon>
        <taxon>Eubacteriales</taxon>
        <taxon>Candidatus Stercoripulliclostridium</taxon>
    </lineage>
</organism>
<dbReference type="PANTHER" id="PTHR43668">
    <property type="entry name" value="ALLANTOINASE"/>
    <property type="match status" value="1"/>
</dbReference>
<dbReference type="EMBL" id="JADINF010000104">
    <property type="protein sequence ID" value="MBO8424197.1"/>
    <property type="molecule type" value="Genomic_DNA"/>
</dbReference>
<proteinExistence type="inferred from homology"/>
<dbReference type="AlphaFoldDB" id="A0A940IDH1"/>
<dbReference type="PANTHER" id="PTHR43668:SF2">
    <property type="entry name" value="ALLANTOINASE"/>
    <property type="match status" value="1"/>
</dbReference>
<evidence type="ECO:0000313" key="9">
    <source>
        <dbReference type="Proteomes" id="UP000727857"/>
    </source>
</evidence>
<keyword evidence="5" id="KW-0378">Hydrolase</keyword>
<comment type="cofactor">
    <cofactor evidence="1">
        <name>Zn(2+)</name>
        <dbReference type="ChEBI" id="CHEBI:29105"/>
    </cofactor>
</comment>
<name>A0A940IDH1_9FIRM</name>
<dbReference type="GO" id="GO:0006221">
    <property type="term" value="P:pyrimidine nucleotide biosynthetic process"/>
    <property type="evidence" value="ECO:0007669"/>
    <property type="project" value="UniProtKB-KW"/>
</dbReference>
<evidence type="ECO:0000256" key="2">
    <source>
        <dbReference type="ARBA" id="ARBA00002368"/>
    </source>
</evidence>
<comment type="caution">
    <text evidence="8">The sequence shown here is derived from an EMBL/GenBank/DDBJ whole genome shotgun (WGS) entry which is preliminary data.</text>
</comment>
<evidence type="ECO:0000256" key="3">
    <source>
        <dbReference type="ARBA" id="ARBA00010286"/>
    </source>
</evidence>